<feature type="transmembrane region" description="Helical" evidence="6">
    <location>
        <begin position="240"/>
        <end position="260"/>
    </location>
</feature>
<dbReference type="GO" id="GO:0005886">
    <property type="term" value="C:plasma membrane"/>
    <property type="evidence" value="ECO:0007669"/>
    <property type="project" value="UniProtKB-SubCell"/>
</dbReference>
<dbReference type="Proteomes" id="UP000253934">
    <property type="component" value="Unassembled WGS sequence"/>
</dbReference>
<feature type="transmembrane region" description="Helical" evidence="6">
    <location>
        <begin position="213"/>
        <end position="233"/>
    </location>
</feature>
<dbReference type="PANTHER" id="PTHR30213">
    <property type="entry name" value="INNER MEMBRANE PROTEIN YHJD"/>
    <property type="match status" value="1"/>
</dbReference>
<gene>
    <name evidence="7" type="ORF">DCC88_01790</name>
</gene>
<protein>
    <submittedName>
        <fullName evidence="7">YihY/virulence factor BrkB family protein</fullName>
    </submittedName>
</protein>
<proteinExistence type="predicted"/>
<feature type="transmembrane region" description="Helical" evidence="6">
    <location>
        <begin position="130"/>
        <end position="149"/>
    </location>
</feature>
<dbReference type="InterPro" id="IPR017039">
    <property type="entry name" value="Virul_fac_BrkB"/>
</dbReference>
<feature type="transmembrane region" description="Helical" evidence="6">
    <location>
        <begin position="170"/>
        <end position="188"/>
    </location>
</feature>
<dbReference type="PANTHER" id="PTHR30213:SF0">
    <property type="entry name" value="UPF0761 MEMBRANE PROTEIN YIHY"/>
    <property type="match status" value="1"/>
</dbReference>
<evidence type="ECO:0000313" key="8">
    <source>
        <dbReference type="Proteomes" id="UP000253934"/>
    </source>
</evidence>
<dbReference type="NCBIfam" id="TIGR00765">
    <property type="entry name" value="yihY_not_rbn"/>
    <property type="match status" value="1"/>
</dbReference>
<evidence type="ECO:0000256" key="2">
    <source>
        <dbReference type="ARBA" id="ARBA00022475"/>
    </source>
</evidence>
<organism evidence="7 8">
    <name type="scientific">Spirobacillus cienkowskii</name>
    <dbReference type="NCBI Taxonomy" id="495820"/>
    <lineage>
        <taxon>Bacteria</taxon>
        <taxon>Pseudomonadati</taxon>
        <taxon>Bdellovibrionota</taxon>
        <taxon>Oligoflexia</taxon>
        <taxon>Silvanigrellales</taxon>
        <taxon>Spirobacillus</taxon>
    </lineage>
</organism>
<dbReference type="EMBL" id="QOVW01000010">
    <property type="protein sequence ID" value="RDB37058.1"/>
    <property type="molecule type" value="Genomic_DNA"/>
</dbReference>
<comment type="caution">
    <text evidence="7">The sequence shown here is derived from an EMBL/GenBank/DDBJ whole genome shotgun (WGS) entry which is preliminary data.</text>
</comment>
<comment type="subcellular location">
    <subcellularLocation>
        <location evidence="1">Cell membrane</location>
        <topology evidence="1">Multi-pass membrane protein</topology>
    </subcellularLocation>
</comment>
<dbReference type="Pfam" id="PF03631">
    <property type="entry name" value="Virul_fac_BrkB"/>
    <property type="match status" value="1"/>
</dbReference>
<sequence length="431" mass="50420">MIEEKLRVKFKNLVKHLKLKTKRPRPREIVFALKKNLIFKKIELIIKESFYTVHHSEILEKSALLTYISILSIVPFLAVIFTFIHSFHGFNNLFTKTLNPLILRHFGTDVGPDISIYLQTIVSNLKLRDLGIISFVTFLITVMLLILKIEDIIDNIMGFSNNTGYIKRILKSWSIITIAPFIFSIILLKSDNFIKLINFSNSFFYFNYSTNTFRSLIGIFFEWIFFIFIYYVMPSKRVSFTSIAIGAFIACGLFECLQFINIFLVKKSLAYNPMYMYGSVPIIALLFFIWLRAIWVIILSGAAFTISSQKILFYNIKNEKQNIPIQGVIDCINIFKTILNQYQINNLPSSYTFIQKNTNIENQQLDAYLEYLIKKNVICITHQGTKNPNYFPTYRSIIEFKNDTYLKNILIDYNEIGKQNYEEILKTLKIN</sequence>
<dbReference type="AlphaFoldDB" id="A0A369KTH2"/>
<feature type="transmembrane region" description="Helical" evidence="6">
    <location>
        <begin position="280"/>
        <end position="306"/>
    </location>
</feature>
<keyword evidence="4 6" id="KW-1133">Transmembrane helix</keyword>
<keyword evidence="2" id="KW-1003">Cell membrane</keyword>
<keyword evidence="8" id="KW-1185">Reference proteome</keyword>
<evidence type="ECO:0000256" key="5">
    <source>
        <dbReference type="ARBA" id="ARBA00023136"/>
    </source>
</evidence>
<keyword evidence="3 6" id="KW-0812">Transmembrane</keyword>
<evidence type="ECO:0000256" key="3">
    <source>
        <dbReference type="ARBA" id="ARBA00022692"/>
    </source>
</evidence>
<keyword evidence="5 6" id="KW-0472">Membrane</keyword>
<evidence type="ECO:0000313" key="7">
    <source>
        <dbReference type="EMBL" id="RDB37058.1"/>
    </source>
</evidence>
<reference evidence="7" key="1">
    <citation type="submission" date="2018-04" db="EMBL/GenBank/DDBJ databases">
        <title>Draft genome sequence of the Candidatus Spirobacillus cienkowskii, a pathogen of freshwater Daphnia species, reconstructed from hemolymph metagenomic reads.</title>
        <authorList>
            <person name="Bresciani L."/>
            <person name="Lemos L.N."/>
            <person name="Wale N."/>
            <person name="Lin J.Y."/>
            <person name="Fernandes G.R."/>
            <person name="Duffy M.A."/>
            <person name="Rodrigues J.M."/>
        </authorList>
    </citation>
    <scope>NUCLEOTIDE SEQUENCE [LARGE SCALE GENOMIC DNA]</scope>
    <source>
        <strain evidence="7">Binning01</strain>
    </source>
</reference>
<name>A0A369KTH2_9BACT</name>
<accession>A0A369KTH2</accession>
<evidence type="ECO:0000256" key="4">
    <source>
        <dbReference type="ARBA" id="ARBA00022989"/>
    </source>
</evidence>
<feature type="transmembrane region" description="Helical" evidence="6">
    <location>
        <begin position="64"/>
        <end position="84"/>
    </location>
</feature>
<evidence type="ECO:0000256" key="6">
    <source>
        <dbReference type="SAM" id="Phobius"/>
    </source>
</evidence>
<evidence type="ECO:0000256" key="1">
    <source>
        <dbReference type="ARBA" id="ARBA00004651"/>
    </source>
</evidence>